<comment type="caution">
    <text evidence="2">The sequence shown here is derived from an EMBL/GenBank/DDBJ whole genome shotgun (WGS) entry which is preliminary data.</text>
</comment>
<dbReference type="EMBL" id="BJVF01000003">
    <property type="protein sequence ID" value="GEL11203.1"/>
    <property type="molecule type" value="Genomic_DNA"/>
</dbReference>
<name>A0A1B9DYZ8_9FLAO</name>
<sequence length="62" mass="7331">MFHNFDFSKNTAVFLQSKLTQLIIMQPKTILSGVFFNKISISQIMYVKKPIKKRNNQINHFL</sequence>
<evidence type="ECO:0000313" key="4">
    <source>
        <dbReference type="Proteomes" id="UP000321579"/>
    </source>
</evidence>
<dbReference type="AlphaFoldDB" id="A0A1B9DYZ8"/>
<dbReference type="EMBL" id="LVEO01000001">
    <property type="protein sequence ID" value="OCB74922.1"/>
    <property type="molecule type" value="Genomic_DNA"/>
</dbReference>
<reference evidence="2" key="2">
    <citation type="submission" date="2016-03" db="EMBL/GenBank/DDBJ databases">
        <authorList>
            <person name="Ploux O."/>
        </authorList>
    </citation>
    <scope>NUCLEOTIDE SEQUENCE</scope>
    <source>
        <strain evidence="2">NBRC 105008</strain>
    </source>
</reference>
<proteinExistence type="predicted"/>
<dbReference type="Proteomes" id="UP000321579">
    <property type="component" value="Unassembled WGS sequence"/>
</dbReference>
<accession>A0A1B9DYZ8</accession>
<evidence type="ECO:0000313" key="1">
    <source>
        <dbReference type="EMBL" id="GEL11203.1"/>
    </source>
</evidence>
<protein>
    <submittedName>
        <fullName evidence="2">Uncharacterized protein</fullName>
    </submittedName>
</protein>
<dbReference type="Proteomes" id="UP000093226">
    <property type="component" value="Unassembled WGS sequence"/>
</dbReference>
<organism evidence="2 3">
    <name type="scientific">Flavobacterium glycines</name>
    <dbReference type="NCBI Taxonomy" id="551990"/>
    <lineage>
        <taxon>Bacteria</taxon>
        <taxon>Pseudomonadati</taxon>
        <taxon>Bacteroidota</taxon>
        <taxon>Flavobacteriia</taxon>
        <taxon>Flavobacteriales</taxon>
        <taxon>Flavobacteriaceae</taxon>
        <taxon>Flavobacterium</taxon>
    </lineage>
</organism>
<gene>
    <name evidence="2" type="ORF">FBGL_00150</name>
    <name evidence="1" type="ORF">FGL01_19420</name>
</gene>
<evidence type="ECO:0000313" key="3">
    <source>
        <dbReference type="Proteomes" id="UP000093226"/>
    </source>
</evidence>
<reference evidence="3" key="1">
    <citation type="submission" date="2016-03" db="EMBL/GenBank/DDBJ databases">
        <title>Draft genome sequence of Paenibacillus glacialis DSM 22343.</title>
        <authorList>
            <person name="Shin S.-K."/>
            <person name="Yi H."/>
        </authorList>
    </citation>
    <scope>NUCLEOTIDE SEQUENCE [LARGE SCALE GENOMIC DNA]</scope>
    <source>
        <strain evidence="3">NBRC 105008</strain>
    </source>
</reference>
<evidence type="ECO:0000313" key="2">
    <source>
        <dbReference type="EMBL" id="OCB74922.1"/>
    </source>
</evidence>
<reference evidence="1 4" key="3">
    <citation type="submission" date="2019-07" db="EMBL/GenBank/DDBJ databases">
        <title>Whole genome shotgun sequence of Flavobacterium glycines NBRC 105008.</title>
        <authorList>
            <person name="Hosoyama A."/>
            <person name="Uohara A."/>
            <person name="Ohji S."/>
            <person name="Ichikawa N."/>
        </authorList>
    </citation>
    <scope>NUCLEOTIDE SEQUENCE [LARGE SCALE GENOMIC DNA]</scope>
    <source>
        <strain evidence="1 4">NBRC 105008</strain>
    </source>
</reference>